<comment type="similarity">
    <text evidence="1">Belongs to the arrestin family. PalF/RIM8 subfamily.</text>
</comment>
<evidence type="ECO:0000259" key="3">
    <source>
        <dbReference type="Pfam" id="PF00339"/>
    </source>
</evidence>
<feature type="compositionally biased region" description="Low complexity" evidence="2">
    <location>
        <begin position="462"/>
        <end position="472"/>
    </location>
</feature>
<feature type="region of interest" description="Disordered" evidence="2">
    <location>
        <begin position="679"/>
        <end position="701"/>
    </location>
</feature>
<dbReference type="EMBL" id="MCFF01000033">
    <property type="protein sequence ID" value="ORZ09741.1"/>
    <property type="molecule type" value="Genomic_DNA"/>
</dbReference>
<dbReference type="GO" id="GO:0070086">
    <property type="term" value="P:ubiquitin-dependent endocytosis"/>
    <property type="evidence" value="ECO:0007669"/>
    <property type="project" value="TreeGrafter"/>
</dbReference>
<dbReference type="GeneID" id="33566883"/>
<comment type="caution">
    <text evidence="5">The sequence shown here is derived from an EMBL/GenBank/DDBJ whole genome shotgun (WGS) entry which is preliminary data.</text>
</comment>
<dbReference type="InterPro" id="IPR011022">
    <property type="entry name" value="Arrestin_C-like"/>
</dbReference>
<evidence type="ECO:0000313" key="5">
    <source>
        <dbReference type="EMBL" id="ORZ09741.1"/>
    </source>
</evidence>
<gene>
    <name evidence="5" type="ORF">BCR41DRAFT_358401</name>
</gene>
<accession>A0A1Y2GFY3</accession>
<dbReference type="PANTHER" id="PTHR11188:SF161">
    <property type="entry name" value="PH-RESPONSE REGULATOR PROTEIN PALF_RIM8"/>
    <property type="match status" value="1"/>
</dbReference>
<dbReference type="OrthoDB" id="441210at2759"/>
<dbReference type="Proteomes" id="UP000193648">
    <property type="component" value="Unassembled WGS sequence"/>
</dbReference>
<dbReference type="Gene3D" id="2.60.40.640">
    <property type="match status" value="2"/>
</dbReference>
<feature type="compositionally biased region" description="Low complexity" evidence="2">
    <location>
        <begin position="373"/>
        <end position="391"/>
    </location>
</feature>
<feature type="region of interest" description="Disordered" evidence="2">
    <location>
        <begin position="459"/>
        <end position="478"/>
    </location>
</feature>
<protein>
    <submittedName>
        <fullName evidence="5">Uncharacterized protein</fullName>
    </submittedName>
</protein>
<evidence type="ECO:0000313" key="6">
    <source>
        <dbReference type="Proteomes" id="UP000193648"/>
    </source>
</evidence>
<reference evidence="5 6" key="1">
    <citation type="submission" date="2016-07" db="EMBL/GenBank/DDBJ databases">
        <title>Pervasive Adenine N6-methylation of Active Genes in Fungi.</title>
        <authorList>
            <consortium name="DOE Joint Genome Institute"/>
            <person name="Mondo S.J."/>
            <person name="Dannebaum R.O."/>
            <person name="Kuo R.C."/>
            <person name="Labutti K."/>
            <person name="Haridas S."/>
            <person name="Kuo A."/>
            <person name="Salamov A."/>
            <person name="Ahrendt S.R."/>
            <person name="Lipzen A."/>
            <person name="Sullivan W."/>
            <person name="Andreopoulos W.B."/>
            <person name="Clum A."/>
            <person name="Lindquist E."/>
            <person name="Daum C."/>
            <person name="Ramamoorthy G.K."/>
            <person name="Gryganskyi A."/>
            <person name="Culley D."/>
            <person name="Magnuson J.K."/>
            <person name="James T.Y."/>
            <person name="O'Malley M.A."/>
            <person name="Stajich J.E."/>
            <person name="Spatafora J.W."/>
            <person name="Visel A."/>
            <person name="Grigoriev I.V."/>
        </authorList>
    </citation>
    <scope>NUCLEOTIDE SEQUENCE [LARGE SCALE GENOMIC DNA]</scope>
    <source>
        <strain evidence="5 6">NRRL 3116</strain>
    </source>
</reference>
<sequence length="701" mass="75762">MKRLRIELQQSLNEAVGYYLPGDTVEGQVLLTTSSSIKYTCLRIHLIGTVTTKVAKVEEQIYVMNQQVVLLGNKDNSAEYLLDEGKHSWAFQFLIPPQHVPSSGKYRHGVVKYSLNAALTSEGIVLGMQELKTSHTILVKDLINVNAAPYNTPTSIKGSSNLKPKGSNSKDVATAIIKLSRTAYLKGQKLQLEIDLYHPTKLQRNPGCFIQLICKEDYFAGEHAKEYVQTIATRAEPLVVKSNTRTGKIISELTIPDTATPTLLKTKTMSIDYYLAILFDMRPKTSFLESRHSKTLKSAMKNKLLASPGGFEVKVPIVIGTMSNNSITQSISLEHTQMPELIQSQTQQLQQLQPVRNDLSSNYLTPFGSPSGSPATSLPSSIPSSNAPSMSGRLPSTNIPPNIADYTSGRVQGREDSIGYNSLAMIASGHVNRPSLAPPLQPPMLYPATRSRSYSAVPLFQSSHPSSSSSHSTNQHLNSPAELISKPLPEIPQSPSQSQAQFLPINFTNPSVSASSTRSTLASTLRPFEMSLPAIGLRWSETTPYPETGTSPRPPVQSSFRPGNFMALNHNGYPVEKENATQQLNLPLPISLSVERPTAPHAVDLGLGPASPTAEHAQIFPSSRRYSDPATPSRGTTNGAKDYFTAIQSPSVSLVLTPVMAAPSMTAISTAPSAPYLLNAPSAPSLSNAPNASNTSNVPNA</sequence>
<evidence type="ECO:0000259" key="4">
    <source>
        <dbReference type="Pfam" id="PF02752"/>
    </source>
</evidence>
<feature type="domain" description="Arrestin-like N-terminal" evidence="3">
    <location>
        <begin position="12"/>
        <end position="121"/>
    </location>
</feature>
<feature type="region of interest" description="Disordered" evidence="2">
    <location>
        <begin position="360"/>
        <end position="408"/>
    </location>
</feature>
<proteinExistence type="inferred from homology"/>
<dbReference type="STRING" id="64571.A0A1Y2GFY3"/>
<evidence type="ECO:0000256" key="1">
    <source>
        <dbReference type="ARBA" id="ARBA00037950"/>
    </source>
</evidence>
<dbReference type="Pfam" id="PF02752">
    <property type="entry name" value="Arrestin_C"/>
    <property type="match status" value="1"/>
</dbReference>
<dbReference type="GO" id="GO:0005829">
    <property type="term" value="C:cytosol"/>
    <property type="evidence" value="ECO:0007669"/>
    <property type="project" value="TreeGrafter"/>
</dbReference>
<dbReference type="InterPro" id="IPR050357">
    <property type="entry name" value="Arrestin_domain-protein"/>
</dbReference>
<dbReference type="InParanoid" id="A0A1Y2GFY3"/>
<dbReference type="RefSeq" id="XP_021879011.1">
    <property type="nucleotide sequence ID" value="XM_022025039.1"/>
</dbReference>
<evidence type="ECO:0000256" key="2">
    <source>
        <dbReference type="SAM" id="MobiDB-lite"/>
    </source>
</evidence>
<dbReference type="AlphaFoldDB" id="A0A1Y2GFY3"/>
<dbReference type="GO" id="GO:0031625">
    <property type="term" value="F:ubiquitin protein ligase binding"/>
    <property type="evidence" value="ECO:0007669"/>
    <property type="project" value="TreeGrafter"/>
</dbReference>
<dbReference type="Pfam" id="PF00339">
    <property type="entry name" value="Arrestin_N"/>
    <property type="match status" value="1"/>
</dbReference>
<keyword evidence="6" id="KW-1185">Reference proteome</keyword>
<dbReference type="InterPro" id="IPR014756">
    <property type="entry name" value="Ig_E-set"/>
</dbReference>
<dbReference type="InterPro" id="IPR014752">
    <property type="entry name" value="Arrestin-like_C"/>
</dbReference>
<dbReference type="GO" id="GO:0030674">
    <property type="term" value="F:protein-macromolecule adaptor activity"/>
    <property type="evidence" value="ECO:0007669"/>
    <property type="project" value="TreeGrafter"/>
</dbReference>
<dbReference type="SUPFAM" id="SSF81296">
    <property type="entry name" value="E set domains"/>
    <property type="match status" value="1"/>
</dbReference>
<feature type="domain" description="Arrestin C-terminal-like" evidence="4">
    <location>
        <begin position="177"/>
        <end position="286"/>
    </location>
</feature>
<name>A0A1Y2GFY3_9FUNG</name>
<organism evidence="5 6">
    <name type="scientific">Lobosporangium transversale</name>
    <dbReference type="NCBI Taxonomy" id="64571"/>
    <lineage>
        <taxon>Eukaryota</taxon>
        <taxon>Fungi</taxon>
        <taxon>Fungi incertae sedis</taxon>
        <taxon>Mucoromycota</taxon>
        <taxon>Mortierellomycotina</taxon>
        <taxon>Mortierellomycetes</taxon>
        <taxon>Mortierellales</taxon>
        <taxon>Mortierellaceae</taxon>
        <taxon>Lobosporangium</taxon>
    </lineage>
</organism>
<dbReference type="InterPro" id="IPR011021">
    <property type="entry name" value="Arrestin-like_N"/>
</dbReference>
<dbReference type="PANTHER" id="PTHR11188">
    <property type="entry name" value="ARRESTIN DOMAIN CONTAINING PROTEIN"/>
    <property type="match status" value="1"/>
</dbReference>
<dbReference type="GO" id="GO:0005886">
    <property type="term" value="C:plasma membrane"/>
    <property type="evidence" value="ECO:0007669"/>
    <property type="project" value="TreeGrafter"/>
</dbReference>
<feature type="compositionally biased region" description="Polar residues" evidence="2">
    <location>
        <begin position="360"/>
        <end position="372"/>
    </location>
</feature>